<keyword evidence="3" id="KW-0479">Metal-binding</keyword>
<accession>A0A2M6NSQ6</accession>
<dbReference type="GO" id="GO:0046872">
    <property type="term" value="F:metal ion binding"/>
    <property type="evidence" value="ECO:0007669"/>
    <property type="project" value="UniProtKB-KW"/>
</dbReference>
<evidence type="ECO:0000256" key="4">
    <source>
        <dbReference type="ARBA" id="ARBA00022837"/>
    </source>
</evidence>
<evidence type="ECO:0000313" key="7">
    <source>
        <dbReference type="Proteomes" id="UP000228756"/>
    </source>
</evidence>
<dbReference type="EMBL" id="PFCJ01000003">
    <property type="protein sequence ID" value="PIR72681.1"/>
    <property type="molecule type" value="Genomic_DNA"/>
</dbReference>
<keyword evidence="4" id="KW-0106">Calcium</keyword>
<dbReference type="GO" id="GO:0008033">
    <property type="term" value="P:tRNA processing"/>
    <property type="evidence" value="ECO:0007669"/>
    <property type="project" value="UniProtKB-KW"/>
</dbReference>
<feature type="domain" description="Archease" evidence="5">
    <location>
        <begin position="1"/>
        <end position="124"/>
    </location>
</feature>
<dbReference type="SUPFAM" id="SSF69819">
    <property type="entry name" value="MTH1598-like"/>
    <property type="match status" value="1"/>
</dbReference>
<dbReference type="InterPro" id="IPR036820">
    <property type="entry name" value="Archease_dom_sf"/>
</dbReference>
<keyword evidence="2" id="KW-0819">tRNA processing</keyword>
<organism evidence="6 7">
    <name type="scientific">Candidatus Nealsonbacteria bacterium CG10_big_fil_rev_8_21_14_0_10_36_24</name>
    <dbReference type="NCBI Taxonomy" id="1974710"/>
    <lineage>
        <taxon>Bacteria</taxon>
        <taxon>Candidatus Nealsoniibacteriota</taxon>
    </lineage>
</organism>
<dbReference type="Gene3D" id="3.55.10.10">
    <property type="entry name" value="Archease domain"/>
    <property type="match status" value="1"/>
</dbReference>
<dbReference type="PANTHER" id="PTHR12682:SF11">
    <property type="entry name" value="PROTEIN ARCHEASE"/>
    <property type="match status" value="1"/>
</dbReference>
<proteinExistence type="inferred from homology"/>
<sequence>ADLKIRVFGKTKKELFLNAVLAMGESLKPNGKSSIVNRKIKVKSGNLETLLVDFLSEVLYLVQVNKEIYINVEFNKFSDNEIETELSGQKVERFGEDIKAVTYHNLDVRQKEDDNWEATILFDV</sequence>
<dbReference type="InterPro" id="IPR002804">
    <property type="entry name" value="Archease"/>
</dbReference>
<feature type="non-terminal residue" evidence="6">
    <location>
        <position position="1"/>
    </location>
</feature>
<evidence type="ECO:0000256" key="2">
    <source>
        <dbReference type="ARBA" id="ARBA00022694"/>
    </source>
</evidence>
<dbReference type="Proteomes" id="UP000228756">
    <property type="component" value="Unassembled WGS sequence"/>
</dbReference>
<evidence type="ECO:0000256" key="1">
    <source>
        <dbReference type="ARBA" id="ARBA00007963"/>
    </source>
</evidence>
<name>A0A2M6NSQ6_9BACT</name>
<protein>
    <recommendedName>
        <fullName evidence="5">Archease domain-containing protein</fullName>
    </recommendedName>
</protein>
<comment type="caution">
    <text evidence="6">The sequence shown here is derived from an EMBL/GenBank/DDBJ whole genome shotgun (WGS) entry which is preliminary data.</text>
</comment>
<evidence type="ECO:0000256" key="3">
    <source>
        <dbReference type="ARBA" id="ARBA00022723"/>
    </source>
</evidence>
<reference evidence="7" key="1">
    <citation type="submission" date="2017-09" db="EMBL/GenBank/DDBJ databases">
        <title>Depth-based differentiation of microbial function through sediment-hosted aquifers and enrichment of novel symbionts in the deep terrestrial subsurface.</title>
        <authorList>
            <person name="Probst A.J."/>
            <person name="Ladd B."/>
            <person name="Jarett J.K."/>
            <person name="Geller-Mcgrath D.E."/>
            <person name="Sieber C.M.K."/>
            <person name="Emerson J.B."/>
            <person name="Anantharaman K."/>
            <person name="Thomas B.C."/>
            <person name="Malmstrom R."/>
            <person name="Stieglmeier M."/>
            <person name="Klingl A."/>
            <person name="Woyke T."/>
            <person name="Ryan C.M."/>
            <person name="Banfield J.F."/>
        </authorList>
    </citation>
    <scope>NUCLEOTIDE SEQUENCE [LARGE SCALE GENOMIC DNA]</scope>
</reference>
<dbReference type="PANTHER" id="PTHR12682">
    <property type="entry name" value="ARCHEASE"/>
    <property type="match status" value="1"/>
</dbReference>
<dbReference type="InterPro" id="IPR023572">
    <property type="entry name" value="Archease_dom"/>
</dbReference>
<comment type="similarity">
    <text evidence="1">Belongs to the archease family.</text>
</comment>
<dbReference type="Pfam" id="PF01951">
    <property type="entry name" value="Archease"/>
    <property type="match status" value="1"/>
</dbReference>
<dbReference type="AlphaFoldDB" id="A0A2M6NSQ6"/>
<gene>
    <name evidence="6" type="ORF">COU42_00395</name>
</gene>
<evidence type="ECO:0000259" key="5">
    <source>
        <dbReference type="Pfam" id="PF01951"/>
    </source>
</evidence>
<evidence type="ECO:0000313" key="6">
    <source>
        <dbReference type="EMBL" id="PIR72681.1"/>
    </source>
</evidence>